<name>A0A370FEU4_9BURK</name>
<sequence length="161" mass="17517">MIYVVEQPEAGEPHAWFAYDDEDLARKVAATDTLQPWEIHDVLTARELLQAHGHDGPGDAARAALPAICGLGDAHGWDTPLYRADHLLGRGVLQSAPVTERDALAAAIAARGGQPCIYWSDTEAVAAFEGHDPRLAGDARWCARRALYRQLVELEVLADDN</sequence>
<organism evidence="1 2">
    <name type="scientific">Pseudacidovorax intermedius</name>
    <dbReference type="NCBI Taxonomy" id="433924"/>
    <lineage>
        <taxon>Bacteria</taxon>
        <taxon>Pseudomonadati</taxon>
        <taxon>Pseudomonadota</taxon>
        <taxon>Betaproteobacteria</taxon>
        <taxon>Burkholderiales</taxon>
        <taxon>Comamonadaceae</taxon>
        <taxon>Pseudacidovorax</taxon>
    </lineage>
</organism>
<gene>
    <name evidence="1" type="ORF">DFR41_106210</name>
</gene>
<proteinExistence type="predicted"/>
<comment type="caution">
    <text evidence="1">The sequence shown here is derived from an EMBL/GenBank/DDBJ whole genome shotgun (WGS) entry which is preliminary data.</text>
</comment>
<keyword evidence="2" id="KW-1185">Reference proteome</keyword>
<dbReference type="AlphaFoldDB" id="A0A370FEU4"/>
<dbReference type="EMBL" id="QQAV01000006">
    <property type="protein sequence ID" value="RDI23504.1"/>
    <property type="molecule type" value="Genomic_DNA"/>
</dbReference>
<dbReference type="OrthoDB" id="9096507at2"/>
<evidence type="ECO:0000313" key="1">
    <source>
        <dbReference type="EMBL" id="RDI23504.1"/>
    </source>
</evidence>
<evidence type="ECO:0000313" key="2">
    <source>
        <dbReference type="Proteomes" id="UP000255265"/>
    </source>
</evidence>
<dbReference type="RefSeq" id="WP_114803526.1">
    <property type="nucleotide sequence ID" value="NZ_QQAV01000006.1"/>
</dbReference>
<protein>
    <submittedName>
        <fullName evidence="1">Uncharacterized protein</fullName>
    </submittedName>
</protein>
<reference evidence="1 2" key="1">
    <citation type="submission" date="2018-07" db="EMBL/GenBank/DDBJ databases">
        <title>Genomic Encyclopedia of Type Strains, Phase IV (KMG-IV): sequencing the most valuable type-strain genomes for metagenomic binning, comparative biology and taxonomic classification.</title>
        <authorList>
            <person name="Goeker M."/>
        </authorList>
    </citation>
    <scope>NUCLEOTIDE SEQUENCE [LARGE SCALE GENOMIC DNA]</scope>
    <source>
        <strain evidence="1 2">DSM 21352</strain>
    </source>
</reference>
<dbReference type="Proteomes" id="UP000255265">
    <property type="component" value="Unassembled WGS sequence"/>
</dbReference>
<accession>A0A370FEU4</accession>